<dbReference type="HOGENOM" id="CLU_202626_0_0_9"/>
<keyword evidence="1" id="KW-0812">Transmembrane</keyword>
<dbReference type="KEGG" id="jeo:JMA_15330"/>
<keyword evidence="3" id="KW-1185">Reference proteome</keyword>
<protein>
    <recommendedName>
        <fullName evidence="4">YlaF family protein</fullName>
    </recommendedName>
</protein>
<accession>A0A0B5AKQ4</accession>
<dbReference type="InterPro" id="IPR035211">
    <property type="entry name" value="DUF5325"/>
</dbReference>
<gene>
    <name evidence="2" type="ORF">JMA_15330</name>
</gene>
<dbReference type="STRING" id="1508404.JMA_15330"/>
<sequence>MKNNAVFLLYAFAAVIAMSGIGIAIAERSAIGAIVSILAVIAVFGMGFKTKKKFREQAEH</sequence>
<name>A0A0B5AKQ4_9BACL</name>
<dbReference type="AlphaFoldDB" id="A0A0B5AKQ4"/>
<dbReference type="Proteomes" id="UP000031449">
    <property type="component" value="Chromosome"/>
</dbReference>
<dbReference type="BioCyc" id="JESP1508404:G14D9-10788-MONOMER"/>
<keyword evidence="1" id="KW-1133">Transmembrane helix</keyword>
<evidence type="ECO:0000313" key="3">
    <source>
        <dbReference type="Proteomes" id="UP000031449"/>
    </source>
</evidence>
<dbReference type="Pfam" id="PF17259">
    <property type="entry name" value="DUF5325"/>
    <property type="match status" value="1"/>
</dbReference>
<organism evidence="2 3">
    <name type="scientific">Jeotgalibacillus malaysiensis</name>
    <dbReference type="NCBI Taxonomy" id="1508404"/>
    <lineage>
        <taxon>Bacteria</taxon>
        <taxon>Bacillati</taxon>
        <taxon>Bacillota</taxon>
        <taxon>Bacilli</taxon>
        <taxon>Bacillales</taxon>
        <taxon>Caryophanaceae</taxon>
        <taxon>Jeotgalibacillus</taxon>
    </lineage>
</organism>
<evidence type="ECO:0000256" key="1">
    <source>
        <dbReference type="SAM" id="Phobius"/>
    </source>
</evidence>
<reference evidence="2 3" key="1">
    <citation type="submission" date="2014-08" db="EMBL/GenBank/DDBJ databases">
        <title>Complete genome of a marine bacteria Jeotgalibacillus malaysiensis.</title>
        <authorList>
            <person name="Yaakop A.S."/>
            <person name="Chan K.-G."/>
            <person name="Goh K.M."/>
        </authorList>
    </citation>
    <scope>NUCLEOTIDE SEQUENCE [LARGE SCALE GENOMIC DNA]</scope>
    <source>
        <strain evidence="2 3">D5</strain>
    </source>
</reference>
<dbReference type="OrthoDB" id="2679959at2"/>
<feature type="transmembrane region" description="Helical" evidence="1">
    <location>
        <begin position="31"/>
        <end position="48"/>
    </location>
</feature>
<proteinExistence type="predicted"/>
<feature type="transmembrane region" description="Helical" evidence="1">
    <location>
        <begin position="7"/>
        <end position="25"/>
    </location>
</feature>
<evidence type="ECO:0000313" key="2">
    <source>
        <dbReference type="EMBL" id="AJD90850.1"/>
    </source>
</evidence>
<dbReference type="EMBL" id="CP009416">
    <property type="protein sequence ID" value="AJD90850.1"/>
    <property type="molecule type" value="Genomic_DNA"/>
</dbReference>
<keyword evidence="1" id="KW-0472">Membrane</keyword>
<evidence type="ECO:0008006" key="4">
    <source>
        <dbReference type="Google" id="ProtNLM"/>
    </source>
</evidence>